<dbReference type="PANTHER" id="PTHR15718">
    <property type="entry name" value="G PROTEIN-REGULATED INDUCER OF NEURITE OUTGROWTH C-TERMINAL DOMAIN-CONTAINING PROTEIN"/>
    <property type="match status" value="1"/>
</dbReference>
<comment type="function">
    <text evidence="1">May be involved in neurite outgrowth.</text>
</comment>
<protein>
    <recommendedName>
        <fullName evidence="3">G protein-regulated inducer of neurite outgrowth C-terminal domain-containing protein</fullName>
    </recommendedName>
</protein>
<dbReference type="PANTHER" id="PTHR15718:SF5">
    <property type="entry name" value="G PROTEIN-REGULATED INDUCER OF NEURITE OUTGROWTH 2"/>
    <property type="match status" value="1"/>
</dbReference>
<feature type="region of interest" description="Disordered" evidence="2">
    <location>
        <begin position="44"/>
        <end position="93"/>
    </location>
</feature>
<name>A0A9Q1I7J0_CONCO</name>
<dbReference type="GO" id="GO:0031175">
    <property type="term" value="P:neuron projection development"/>
    <property type="evidence" value="ECO:0007669"/>
    <property type="project" value="TreeGrafter"/>
</dbReference>
<sequence>MWDAEGMTWEVYGAAVDPQELGVAIQRHLELQIKEVAAGRALKLSQRDAGSSQHDGTLQQGTDGVNFQPASSRTSRGLLASSDLAPPMDRRAG</sequence>
<evidence type="ECO:0000313" key="5">
    <source>
        <dbReference type="Proteomes" id="UP001152803"/>
    </source>
</evidence>
<evidence type="ECO:0000256" key="1">
    <source>
        <dbReference type="ARBA" id="ARBA00002358"/>
    </source>
</evidence>
<reference evidence="4" key="1">
    <citation type="journal article" date="2023" name="Science">
        <title>Genome structures resolve the early diversification of teleost fishes.</title>
        <authorList>
            <person name="Parey E."/>
            <person name="Louis A."/>
            <person name="Montfort J."/>
            <person name="Bouchez O."/>
            <person name="Roques C."/>
            <person name="Iampietro C."/>
            <person name="Lluch J."/>
            <person name="Castinel A."/>
            <person name="Donnadieu C."/>
            <person name="Desvignes T."/>
            <person name="Floi Bucao C."/>
            <person name="Jouanno E."/>
            <person name="Wen M."/>
            <person name="Mejri S."/>
            <person name="Dirks R."/>
            <person name="Jansen H."/>
            <person name="Henkel C."/>
            <person name="Chen W.J."/>
            <person name="Zahm M."/>
            <person name="Cabau C."/>
            <person name="Klopp C."/>
            <person name="Thompson A.W."/>
            <person name="Robinson-Rechavi M."/>
            <person name="Braasch I."/>
            <person name="Lecointre G."/>
            <person name="Bobe J."/>
            <person name="Postlethwait J.H."/>
            <person name="Berthelot C."/>
            <person name="Roest Crollius H."/>
            <person name="Guiguen Y."/>
        </authorList>
    </citation>
    <scope>NUCLEOTIDE SEQUENCE</scope>
    <source>
        <strain evidence="4">Concon-B</strain>
    </source>
</reference>
<proteinExistence type="predicted"/>
<keyword evidence="5" id="KW-1185">Reference proteome</keyword>
<dbReference type="EMBL" id="JAFJMO010000002">
    <property type="protein sequence ID" value="KAJ8284641.1"/>
    <property type="molecule type" value="Genomic_DNA"/>
</dbReference>
<dbReference type="Pfam" id="PF15235">
    <property type="entry name" value="GRIN_C"/>
    <property type="match status" value="1"/>
</dbReference>
<dbReference type="InterPro" id="IPR032745">
    <property type="entry name" value="GRIN_C"/>
</dbReference>
<comment type="caution">
    <text evidence="4">The sequence shown here is derived from an EMBL/GenBank/DDBJ whole genome shotgun (WGS) entry which is preliminary data.</text>
</comment>
<dbReference type="InterPro" id="IPR026646">
    <property type="entry name" value="GPRIN2-like/GPRIN3"/>
</dbReference>
<feature type="compositionally biased region" description="Polar residues" evidence="2">
    <location>
        <begin position="48"/>
        <end position="75"/>
    </location>
</feature>
<dbReference type="Proteomes" id="UP001152803">
    <property type="component" value="Unassembled WGS sequence"/>
</dbReference>
<dbReference type="OrthoDB" id="10049175at2759"/>
<accession>A0A9Q1I7J0</accession>
<organism evidence="4 5">
    <name type="scientific">Conger conger</name>
    <name type="common">Conger eel</name>
    <name type="synonym">Muraena conger</name>
    <dbReference type="NCBI Taxonomy" id="82655"/>
    <lineage>
        <taxon>Eukaryota</taxon>
        <taxon>Metazoa</taxon>
        <taxon>Chordata</taxon>
        <taxon>Craniata</taxon>
        <taxon>Vertebrata</taxon>
        <taxon>Euteleostomi</taxon>
        <taxon>Actinopterygii</taxon>
        <taxon>Neopterygii</taxon>
        <taxon>Teleostei</taxon>
        <taxon>Anguilliformes</taxon>
        <taxon>Congridae</taxon>
        <taxon>Conger</taxon>
    </lineage>
</organism>
<gene>
    <name evidence="4" type="ORF">COCON_G00034910</name>
</gene>
<evidence type="ECO:0000256" key="2">
    <source>
        <dbReference type="SAM" id="MobiDB-lite"/>
    </source>
</evidence>
<dbReference type="AlphaFoldDB" id="A0A9Q1I7J0"/>
<evidence type="ECO:0000259" key="3">
    <source>
        <dbReference type="Pfam" id="PF15235"/>
    </source>
</evidence>
<feature type="domain" description="G protein-regulated inducer of neurite outgrowth C-terminal" evidence="3">
    <location>
        <begin position="1"/>
        <end position="56"/>
    </location>
</feature>
<dbReference type="GO" id="GO:0005886">
    <property type="term" value="C:plasma membrane"/>
    <property type="evidence" value="ECO:0007669"/>
    <property type="project" value="TreeGrafter"/>
</dbReference>
<evidence type="ECO:0000313" key="4">
    <source>
        <dbReference type="EMBL" id="KAJ8284641.1"/>
    </source>
</evidence>